<sequence>MIFFRPWVSSILTVGLVLFQGMAGVAQTRQGNQINLNGRDYGIAWSQWTNNQGQTVTGISDGGLATRFGVLLQDTNDPNQQPVLWFKDQPLTLATRFSSNGMYRYLDVSDLIQSQQWQVNHQGQTLRITPPPARILGWRQGRQPWGDRWVFDLDRATPWHISRLTFSRTSTTPRQFGLTIEASGSLTALPNTKISTATNRTVIERDIPGTTRPDVTMLADPPRLVVDFRNDAPANRSITWAPGLRWQEQTVTLGPRQFPVSVLAVNPQQPGLSLRPIWFSPTTLVGISSLADMAQRWQSAAVINAGFFNRDRQMPLGAIRDQGNWISGPILNRGAIAWNDQGQTRVGRLFLQQTVSTPTGSYPIVTFNSGYLQAGLALYTPAWGPSYSPQTGNETVITVRNNRVMGQQAVSSQRPQTLAIPQDGLLLVARSYNSVLGAFANGATVQIQTTANPPEFNAFPYIAGAGPLLIDRGQVVLNAAAEQFGGGLATQAAPRSAIGQLGNGTILLVTTHNRVGGPGPTLAEWTQILRQMGLVNALNLDGGSSTAMYMGGQLLDRHSVTTTRVSNGIGIFWQPR</sequence>
<keyword evidence="3" id="KW-0326">Glycosidase</keyword>
<dbReference type="EMBL" id="JAKKUT010000002">
    <property type="protein sequence ID" value="MDG2990215.1"/>
    <property type="molecule type" value="Genomic_DNA"/>
</dbReference>
<keyword evidence="1" id="KW-0732">Signal</keyword>
<reference evidence="3" key="1">
    <citation type="journal article" date="2022" name="Genome Biol. Evol.">
        <title>A New Gene Family Diagnostic for Intracellular Biomineralization of Amorphous Ca Carbonates by Cyanobacteria.</title>
        <authorList>
            <person name="Benzerara K."/>
            <person name="Duprat E."/>
            <person name="Bitard-Feildel T."/>
            <person name="Caumes G."/>
            <person name="Cassier-Chauvat C."/>
            <person name="Chauvat F."/>
            <person name="Dezi M."/>
            <person name="Diop S.I."/>
            <person name="Gaschignard G."/>
            <person name="Gorgen S."/>
            <person name="Gugger M."/>
            <person name="Lopez-Garcia P."/>
            <person name="Millet M."/>
            <person name="Skouri-Panet F."/>
            <person name="Moreira D."/>
            <person name="Callebaut I."/>
        </authorList>
    </citation>
    <scope>NUCLEOTIDE SEQUENCE</scope>
    <source>
        <strain evidence="3">G9</strain>
    </source>
</reference>
<dbReference type="InterPro" id="IPR018711">
    <property type="entry name" value="NAGPA"/>
</dbReference>
<keyword evidence="3" id="KW-0378">Hydrolase</keyword>
<dbReference type="GO" id="GO:0016798">
    <property type="term" value="F:hydrolase activity, acting on glycosyl bonds"/>
    <property type="evidence" value="ECO:0007669"/>
    <property type="project" value="UniProtKB-KW"/>
</dbReference>
<feature type="signal peptide" evidence="1">
    <location>
        <begin position="1"/>
        <end position="23"/>
    </location>
</feature>
<feature type="chain" id="PRO_5046980781" evidence="1">
    <location>
        <begin position="24"/>
        <end position="576"/>
    </location>
</feature>
<comment type="caution">
    <text evidence="3">The sequence shown here is derived from an EMBL/GenBank/DDBJ whole genome shotgun (WGS) entry which is preliminary data.</text>
</comment>
<dbReference type="PANTHER" id="PTHR40446:SF2">
    <property type="entry name" value="N-ACETYLGLUCOSAMINE-1-PHOSPHODIESTER ALPHA-N-ACETYLGLUCOSAMINIDASE"/>
    <property type="match status" value="1"/>
</dbReference>
<evidence type="ECO:0000256" key="1">
    <source>
        <dbReference type="SAM" id="SignalP"/>
    </source>
</evidence>
<name>A0ABT6EYV6_9SYNE</name>
<dbReference type="PANTHER" id="PTHR40446">
    <property type="entry name" value="N-ACETYLGLUCOSAMINE-1-PHOSPHODIESTER ALPHA-N-ACETYLGLUCOSAMINIDASE"/>
    <property type="match status" value="1"/>
</dbReference>
<evidence type="ECO:0000259" key="2">
    <source>
        <dbReference type="Pfam" id="PF09992"/>
    </source>
</evidence>
<dbReference type="Pfam" id="PF09992">
    <property type="entry name" value="NAGPA"/>
    <property type="match status" value="1"/>
</dbReference>
<evidence type="ECO:0000313" key="3">
    <source>
        <dbReference type="EMBL" id="MDG2990215.1"/>
    </source>
</evidence>
<gene>
    <name evidence="3" type="ORF">L3556_04590</name>
</gene>
<dbReference type="RefSeq" id="WP_277866130.1">
    <property type="nucleotide sequence ID" value="NZ_JAKKUT010000002.1"/>
</dbReference>
<protein>
    <submittedName>
        <fullName evidence="3">Phosphodiester glycosidase family protein</fullName>
    </submittedName>
</protein>
<reference evidence="3" key="2">
    <citation type="submission" date="2022-01" db="EMBL/GenBank/DDBJ databases">
        <authorList>
            <person name="Zivanovic Y."/>
            <person name="Moreira D."/>
            <person name="Lopez-Garcia P."/>
        </authorList>
    </citation>
    <scope>NUCLEOTIDE SEQUENCE</scope>
    <source>
        <strain evidence="3">G9</strain>
    </source>
</reference>
<feature type="domain" description="Phosphodiester glycosidase" evidence="2">
    <location>
        <begin position="395"/>
        <end position="572"/>
    </location>
</feature>
<dbReference type="Proteomes" id="UP001154265">
    <property type="component" value="Unassembled WGS sequence"/>
</dbReference>
<organism evidence="3 4">
    <name type="scientific">Candidatus Synechococcus calcipolaris G9</name>
    <dbReference type="NCBI Taxonomy" id="1497997"/>
    <lineage>
        <taxon>Bacteria</taxon>
        <taxon>Bacillati</taxon>
        <taxon>Cyanobacteriota</taxon>
        <taxon>Cyanophyceae</taxon>
        <taxon>Synechococcales</taxon>
        <taxon>Synechococcaceae</taxon>
        <taxon>Synechococcus</taxon>
    </lineage>
</organism>
<evidence type="ECO:0000313" key="4">
    <source>
        <dbReference type="Proteomes" id="UP001154265"/>
    </source>
</evidence>
<proteinExistence type="predicted"/>
<accession>A0ABT6EYV6</accession>
<keyword evidence="4" id="KW-1185">Reference proteome</keyword>